<organism evidence="1 2">
    <name type="scientific">Artemisia annua</name>
    <name type="common">Sweet wormwood</name>
    <dbReference type="NCBI Taxonomy" id="35608"/>
    <lineage>
        <taxon>Eukaryota</taxon>
        <taxon>Viridiplantae</taxon>
        <taxon>Streptophyta</taxon>
        <taxon>Embryophyta</taxon>
        <taxon>Tracheophyta</taxon>
        <taxon>Spermatophyta</taxon>
        <taxon>Magnoliopsida</taxon>
        <taxon>eudicotyledons</taxon>
        <taxon>Gunneridae</taxon>
        <taxon>Pentapetalae</taxon>
        <taxon>asterids</taxon>
        <taxon>campanulids</taxon>
        <taxon>Asterales</taxon>
        <taxon>Asteraceae</taxon>
        <taxon>Asteroideae</taxon>
        <taxon>Anthemideae</taxon>
        <taxon>Artemisiinae</taxon>
        <taxon>Artemisia</taxon>
    </lineage>
</organism>
<evidence type="ECO:0000313" key="1">
    <source>
        <dbReference type="EMBL" id="PWA45071.1"/>
    </source>
</evidence>
<dbReference type="EMBL" id="PKPP01010957">
    <property type="protein sequence ID" value="PWA45071.1"/>
    <property type="molecule type" value="Genomic_DNA"/>
</dbReference>
<comment type="caution">
    <text evidence="1">The sequence shown here is derived from an EMBL/GenBank/DDBJ whole genome shotgun (WGS) entry which is preliminary data.</text>
</comment>
<dbReference type="Proteomes" id="UP000245207">
    <property type="component" value="Unassembled WGS sequence"/>
</dbReference>
<protein>
    <submittedName>
        <fullName evidence="1">Uncharacterized protein</fullName>
    </submittedName>
</protein>
<sequence length="112" mass="12443">MITSKVIFLLNDNDAVSAVENRFARVTPGRTEVPKKPILIIKDIEDLCVPKVHPAVLETKELLTGLWNHMSGTMCHLPKNVVSKAIVTVTAKNNICSHRVVRCFHHIPLLGV</sequence>
<accession>A0A2U1L7Y7</accession>
<dbReference type="OrthoDB" id="5607at2759"/>
<gene>
    <name evidence="1" type="ORF">CTI12_AA520470</name>
</gene>
<proteinExistence type="predicted"/>
<keyword evidence="2" id="KW-1185">Reference proteome</keyword>
<name>A0A2U1L7Y7_ARTAN</name>
<reference evidence="1 2" key="1">
    <citation type="journal article" date="2018" name="Mol. Plant">
        <title>The genome of Artemisia annua provides insight into the evolution of Asteraceae family and artemisinin biosynthesis.</title>
        <authorList>
            <person name="Shen Q."/>
            <person name="Zhang L."/>
            <person name="Liao Z."/>
            <person name="Wang S."/>
            <person name="Yan T."/>
            <person name="Shi P."/>
            <person name="Liu M."/>
            <person name="Fu X."/>
            <person name="Pan Q."/>
            <person name="Wang Y."/>
            <person name="Lv Z."/>
            <person name="Lu X."/>
            <person name="Zhang F."/>
            <person name="Jiang W."/>
            <person name="Ma Y."/>
            <person name="Chen M."/>
            <person name="Hao X."/>
            <person name="Li L."/>
            <person name="Tang Y."/>
            <person name="Lv G."/>
            <person name="Zhou Y."/>
            <person name="Sun X."/>
            <person name="Brodelius P.E."/>
            <person name="Rose J.K.C."/>
            <person name="Tang K."/>
        </authorList>
    </citation>
    <scope>NUCLEOTIDE SEQUENCE [LARGE SCALE GENOMIC DNA]</scope>
    <source>
        <strain evidence="2">cv. Huhao1</strain>
        <tissue evidence="1">Leaf</tissue>
    </source>
</reference>
<dbReference type="AlphaFoldDB" id="A0A2U1L7Y7"/>
<evidence type="ECO:0000313" key="2">
    <source>
        <dbReference type="Proteomes" id="UP000245207"/>
    </source>
</evidence>